<dbReference type="PANTHER" id="PTHR37816:SF2">
    <property type="entry name" value="DNA TOPOLOGY MODULATION PROTEIN FLAR-RELATED PROTEIN"/>
    <property type="match status" value="1"/>
</dbReference>
<dbReference type="Pfam" id="PF13238">
    <property type="entry name" value="AAA_18"/>
    <property type="match status" value="1"/>
</dbReference>
<organism evidence="1 2">
    <name type="scientific">Priestia koreensis</name>
    <dbReference type="NCBI Taxonomy" id="284581"/>
    <lineage>
        <taxon>Bacteria</taxon>
        <taxon>Bacillati</taxon>
        <taxon>Bacillota</taxon>
        <taxon>Bacilli</taxon>
        <taxon>Bacillales</taxon>
        <taxon>Bacillaceae</taxon>
        <taxon>Priestia</taxon>
    </lineage>
</organism>
<dbReference type="Proteomes" id="UP000037558">
    <property type="component" value="Unassembled WGS sequence"/>
</dbReference>
<evidence type="ECO:0000313" key="1">
    <source>
        <dbReference type="EMBL" id="KOO46646.1"/>
    </source>
</evidence>
<dbReference type="InterPro" id="IPR052922">
    <property type="entry name" value="Cytidylate_Kinase-2"/>
</dbReference>
<dbReference type="Gene3D" id="3.40.50.300">
    <property type="entry name" value="P-loop containing nucleotide triphosphate hydrolases"/>
    <property type="match status" value="1"/>
</dbReference>
<sequence>MNKIHIIGSVGSGKTTLARRLSKELNIPFYELDNVVWERGEREDRRRSPEERDELLLTIIRSEQWIIEGVHLDWVGDSFQQADLIILVDPPYRTRQRQIIKRFFKQRMKLEASHYKPTFSIFRKMIEWNKIYETKNRQEILEALAPYKDKLLHIFNSNDVMLRKEE</sequence>
<proteinExistence type="predicted"/>
<dbReference type="OrthoDB" id="1201990at2"/>
<comment type="caution">
    <text evidence="1">The sequence shown here is derived from an EMBL/GenBank/DDBJ whole genome shotgun (WGS) entry which is preliminary data.</text>
</comment>
<dbReference type="STRING" id="284581.AMD01_09155"/>
<protein>
    <submittedName>
        <fullName evidence="1">DNA topology modulation protein FlaR</fullName>
    </submittedName>
</protein>
<accession>A0A0M0L6E9</accession>
<dbReference type="AlphaFoldDB" id="A0A0M0L6E9"/>
<dbReference type="EMBL" id="LILC01000013">
    <property type="protein sequence ID" value="KOO46646.1"/>
    <property type="molecule type" value="Genomic_DNA"/>
</dbReference>
<evidence type="ECO:0000313" key="2">
    <source>
        <dbReference type="Proteomes" id="UP000037558"/>
    </source>
</evidence>
<dbReference type="SUPFAM" id="SSF52540">
    <property type="entry name" value="P-loop containing nucleoside triphosphate hydrolases"/>
    <property type="match status" value="1"/>
</dbReference>
<reference evidence="2" key="1">
    <citation type="submission" date="2015-08" db="EMBL/GenBank/DDBJ databases">
        <title>Fjat-14210 dsm16467.</title>
        <authorList>
            <person name="Liu B."/>
            <person name="Wang J."/>
            <person name="Zhu Y."/>
            <person name="Liu G."/>
            <person name="Chen Q."/>
            <person name="Chen Z."/>
            <person name="Lan J."/>
            <person name="Che J."/>
            <person name="Ge C."/>
            <person name="Shi H."/>
            <person name="Pan Z."/>
            <person name="Liu X."/>
        </authorList>
    </citation>
    <scope>NUCLEOTIDE SEQUENCE [LARGE SCALE GENOMIC DNA]</scope>
    <source>
        <strain evidence="2">DSM 16467</strain>
    </source>
</reference>
<dbReference type="PANTHER" id="PTHR37816">
    <property type="entry name" value="YALI0E33011P"/>
    <property type="match status" value="1"/>
</dbReference>
<name>A0A0M0L6E9_9BACI</name>
<gene>
    <name evidence="1" type="ORF">AMD01_09155</name>
</gene>
<dbReference type="InterPro" id="IPR027417">
    <property type="entry name" value="P-loop_NTPase"/>
</dbReference>
<dbReference type="PATRIC" id="fig|284581.3.peg.1900"/>
<keyword evidence="2" id="KW-1185">Reference proteome</keyword>